<evidence type="ECO:0000313" key="3">
    <source>
        <dbReference type="Proteomes" id="UP000504606"/>
    </source>
</evidence>
<proteinExistence type="predicted"/>
<dbReference type="PANTHER" id="PTHR12466:SF8">
    <property type="entry name" value="PARAFIBROMIN"/>
    <property type="match status" value="1"/>
</dbReference>
<dbReference type="GeneID" id="113206379"/>
<dbReference type="Pfam" id="PF16050">
    <property type="entry name" value="CDC73_N"/>
    <property type="match status" value="1"/>
</dbReference>
<dbReference type="AlphaFoldDB" id="A0A6J1SAL1"/>
<feature type="domain" description="Paf1 complex subunit Cdc73 N-terminal" evidence="2">
    <location>
        <begin position="17"/>
        <end position="120"/>
    </location>
</feature>
<dbReference type="GO" id="GO:0000993">
    <property type="term" value="F:RNA polymerase II complex binding"/>
    <property type="evidence" value="ECO:0007669"/>
    <property type="project" value="TreeGrafter"/>
</dbReference>
<dbReference type="GO" id="GO:0032968">
    <property type="term" value="P:positive regulation of transcription elongation by RNA polymerase II"/>
    <property type="evidence" value="ECO:0007669"/>
    <property type="project" value="TreeGrafter"/>
</dbReference>
<gene>
    <name evidence="4" type="primary">LOC113206379</name>
</gene>
<evidence type="ECO:0000313" key="4">
    <source>
        <dbReference type="RefSeq" id="XP_026278224.2"/>
    </source>
</evidence>
<sequence length="672" mass="75278">MGEGAGERRRCTKMAEDILDTVRECLLKGQQIRELNNKICVGGRNFLKTTETTFPIKQIKAGRKSNKCRKFYNLEEISFFIENVELPHYQYTKKAQDKGVECVRKLDRKPLLTRIGGETLLKRKSRPIKRTTGGGNKSEGFSTPIPLEPEPANRKQAVEKDSGESGERQKPHLRTYSRKRSSRSSSRRQSLASEDQLDVDTGVVNNDIAEELISIKTENKNLECSLRNIISFLKDHLGATEEQLTAMQECESNTVELSNIASSIKDKIAYSGVLPNGNTHSPANFESPSFCYKAVKHPSRGWEMRKLHLSSVLSGHEDLNSTEVEETKSSTFEESLSKGTVLLKRVFSMLISQMRESNRFTTHEEFDLFCQKIITDCLAESVESFRELFSGLCSSKLVEDESEEVDRWVAVCRAELGKLFLSLTKTLQSLRDIPNIQQKQPISLFHLPEPTFSLALNPAKVTHSVVLEMYVRFGVAELQGILKNLLGCGSINPMNNSFTSFSPSANKKINNTNNNESKIEHSWNPSTSEEIPEPAPPQLPTDVSPQHPNDIEFVSVSGSPTSQGCKNDFSPHSLNPETIVPEIIDAESSSASSTSLPCSPQPHPVNRVLFQQNRNSDNILNSNSTYQTRRSSESDRYSSQYSVFKASLGNVLVSSFKKQIQEKIQARNSDIL</sequence>
<dbReference type="GO" id="GO:0016593">
    <property type="term" value="C:Cdc73/Paf1 complex"/>
    <property type="evidence" value="ECO:0007669"/>
    <property type="project" value="InterPro"/>
</dbReference>
<feature type="region of interest" description="Disordered" evidence="1">
    <location>
        <begin position="505"/>
        <end position="548"/>
    </location>
</feature>
<organism evidence="3 4">
    <name type="scientific">Frankliniella occidentalis</name>
    <name type="common">Western flower thrips</name>
    <name type="synonym">Euthrips occidentalis</name>
    <dbReference type="NCBI Taxonomy" id="133901"/>
    <lineage>
        <taxon>Eukaryota</taxon>
        <taxon>Metazoa</taxon>
        <taxon>Ecdysozoa</taxon>
        <taxon>Arthropoda</taxon>
        <taxon>Hexapoda</taxon>
        <taxon>Insecta</taxon>
        <taxon>Pterygota</taxon>
        <taxon>Neoptera</taxon>
        <taxon>Paraneoptera</taxon>
        <taxon>Thysanoptera</taxon>
        <taxon>Terebrantia</taxon>
        <taxon>Thripoidea</taxon>
        <taxon>Thripidae</taxon>
        <taxon>Frankliniella</taxon>
    </lineage>
</organism>
<accession>A0A6J1SAL1</accession>
<name>A0A6J1SAL1_FRAOC</name>
<dbReference type="InterPro" id="IPR007852">
    <property type="entry name" value="Cdc73/Parafibromin"/>
</dbReference>
<dbReference type="GO" id="GO:0006368">
    <property type="term" value="P:transcription elongation by RNA polymerase II"/>
    <property type="evidence" value="ECO:0007669"/>
    <property type="project" value="InterPro"/>
</dbReference>
<reference evidence="4" key="1">
    <citation type="submission" date="2025-08" db="UniProtKB">
        <authorList>
            <consortium name="RefSeq"/>
        </authorList>
    </citation>
    <scope>IDENTIFICATION</scope>
    <source>
        <tissue evidence="4">Whole organism</tissue>
    </source>
</reference>
<dbReference type="RefSeq" id="XP_026278224.2">
    <property type="nucleotide sequence ID" value="XM_026422439.2"/>
</dbReference>
<dbReference type="PANTHER" id="PTHR12466">
    <property type="entry name" value="CDC73 DOMAIN PROTEIN"/>
    <property type="match status" value="1"/>
</dbReference>
<dbReference type="KEGG" id="foc:113206379"/>
<protein>
    <submittedName>
        <fullName evidence="4">Uncharacterized protein LOC113206379</fullName>
    </submittedName>
</protein>
<feature type="compositionally biased region" description="Basic residues" evidence="1">
    <location>
        <begin position="171"/>
        <end position="186"/>
    </location>
</feature>
<keyword evidence="3" id="KW-1185">Reference proteome</keyword>
<evidence type="ECO:0000259" key="2">
    <source>
        <dbReference type="Pfam" id="PF16050"/>
    </source>
</evidence>
<dbReference type="Proteomes" id="UP000504606">
    <property type="component" value="Unplaced"/>
</dbReference>
<dbReference type="OrthoDB" id="2186602at2759"/>
<evidence type="ECO:0000256" key="1">
    <source>
        <dbReference type="SAM" id="MobiDB-lite"/>
    </source>
</evidence>
<feature type="compositionally biased region" description="Low complexity" evidence="1">
    <location>
        <begin position="506"/>
        <end position="515"/>
    </location>
</feature>
<feature type="compositionally biased region" description="Basic and acidic residues" evidence="1">
    <location>
        <begin position="151"/>
        <end position="170"/>
    </location>
</feature>
<feature type="region of interest" description="Disordered" evidence="1">
    <location>
        <begin position="122"/>
        <end position="194"/>
    </location>
</feature>
<dbReference type="InterPro" id="IPR032041">
    <property type="entry name" value="Cdc73_N"/>
</dbReference>